<dbReference type="RefSeq" id="WP_344163102.1">
    <property type="nucleotide sequence ID" value="NZ_BAAABV010000023.1"/>
</dbReference>
<dbReference type="Gene3D" id="3.40.50.1820">
    <property type="entry name" value="alpha/beta hydrolase"/>
    <property type="match status" value="1"/>
</dbReference>
<name>A0ABP3F530_9ACTN</name>
<proteinExistence type="predicted"/>
<protein>
    <submittedName>
        <fullName evidence="2">Alpha/beta hydrolase</fullName>
    </submittedName>
</protein>
<dbReference type="Proteomes" id="UP001501867">
    <property type="component" value="Unassembled WGS sequence"/>
</dbReference>
<keyword evidence="2" id="KW-0378">Hydrolase</keyword>
<sequence>MLGIIAATTAATLAAPVAGLLAHRAVRRSANARLMRIDTPDGIDEQGFVRIGGTDQWISVRGEDRANPVLLELHGGPGAANSPYGARTRAWEEHFTLVRWDMRGAGLTFAHGGPAGQGGEPSFERLYADALEVVHHVRERLGVERVVLLASSFGTVSGLRLARSHPELFAAYVGTDQNVLEAGRDASAYEATLERLRAAGKRKDVARLEAMGSDWRRWTPAQRAAYDKLCAGSDPLTLDTVKKVVLGSMWLSPLYSLGRIAAYFKGQGFSEPVTAGTHGFDDWAEGTRFEVPFFVFQGALDVITPAARAKAYFDAVEAPVKAFALIEDASHFAALRRPDRFLELLLTHVRPVVTARPAPAGRSAAV</sequence>
<gene>
    <name evidence="2" type="ORF">GCM10010302_47360</name>
</gene>
<reference evidence="3" key="1">
    <citation type="journal article" date="2019" name="Int. J. Syst. Evol. Microbiol.">
        <title>The Global Catalogue of Microorganisms (GCM) 10K type strain sequencing project: providing services to taxonomists for standard genome sequencing and annotation.</title>
        <authorList>
            <consortium name="The Broad Institute Genomics Platform"/>
            <consortium name="The Broad Institute Genome Sequencing Center for Infectious Disease"/>
            <person name="Wu L."/>
            <person name="Ma J."/>
        </authorList>
    </citation>
    <scope>NUCLEOTIDE SEQUENCE [LARGE SCALE GENOMIC DNA]</scope>
    <source>
        <strain evidence="3">JCM 4505</strain>
    </source>
</reference>
<dbReference type="Pfam" id="PF00561">
    <property type="entry name" value="Abhydrolase_1"/>
    <property type="match status" value="1"/>
</dbReference>
<dbReference type="GO" id="GO:0016787">
    <property type="term" value="F:hydrolase activity"/>
    <property type="evidence" value="ECO:0007669"/>
    <property type="project" value="UniProtKB-KW"/>
</dbReference>
<comment type="caution">
    <text evidence="2">The sequence shown here is derived from an EMBL/GenBank/DDBJ whole genome shotgun (WGS) entry which is preliminary data.</text>
</comment>
<feature type="domain" description="AB hydrolase-1" evidence="1">
    <location>
        <begin position="68"/>
        <end position="210"/>
    </location>
</feature>
<dbReference type="PANTHER" id="PTHR43329">
    <property type="entry name" value="EPOXIDE HYDROLASE"/>
    <property type="match status" value="1"/>
</dbReference>
<evidence type="ECO:0000313" key="3">
    <source>
        <dbReference type="Proteomes" id="UP001501867"/>
    </source>
</evidence>
<evidence type="ECO:0000313" key="2">
    <source>
        <dbReference type="EMBL" id="GAA0303374.1"/>
    </source>
</evidence>
<accession>A0ABP3F530</accession>
<keyword evidence="3" id="KW-1185">Reference proteome</keyword>
<organism evidence="2 3">
    <name type="scientific">Streptomyces polychromogenes</name>
    <dbReference type="NCBI Taxonomy" id="67342"/>
    <lineage>
        <taxon>Bacteria</taxon>
        <taxon>Bacillati</taxon>
        <taxon>Actinomycetota</taxon>
        <taxon>Actinomycetes</taxon>
        <taxon>Kitasatosporales</taxon>
        <taxon>Streptomycetaceae</taxon>
        <taxon>Streptomyces</taxon>
    </lineage>
</organism>
<dbReference type="InterPro" id="IPR000073">
    <property type="entry name" value="AB_hydrolase_1"/>
</dbReference>
<dbReference type="InterPro" id="IPR029058">
    <property type="entry name" value="AB_hydrolase_fold"/>
</dbReference>
<evidence type="ECO:0000259" key="1">
    <source>
        <dbReference type="Pfam" id="PF00561"/>
    </source>
</evidence>
<dbReference type="EMBL" id="BAAABV010000023">
    <property type="protein sequence ID" value="GAA0303374.1"/>
    <property type="molecule type" value="Genomic_DNA"/>
</dbReference>
<dbReference type="SUPFAM" id="SSF53474">
    <property type="entry name" value="alpha/beta-Hydrolases"/>
    <property type="match status" value="1"/>
</dbReference>